<evidence type="ECO:0000313" key="1">
    <source>
        <dbReference type="EMBL" id="MBA0816157.1"/>
    </source>
</evidence>
<name>A0A7J9I208_9ROSI</name>
<feature type="non-terminal residue" evidence="1">
    <location>
        <position position="96"/>
    </location>
</feature>
<dbReference type="EMBL" id="JABFAD010000013">
    <property type="protein sequence ID" value="MBA0816157.1"/>
    <property type="molecule type" value="Genomic_DNA"/>
</dbReference>
<accession>A0A7J9I208</accession>
<comment type="caution">
    <text evidence="1">The sequence shown here is derived from an EMBL/GenBank/DDBJ whole genome shotgun (WGS) entry which is preliminary data.</text>
</comment>
<dbReference type="Proteomes" id="UP000593560">
    <property type="component" value="Unassembled WGS sequence"/>
</dbReference>
<organism evidence="1 2">
    <name type="scientific">Gossypium harknessii</name>
    <dbReference type="NCBI Taxonomy" id="34285"/>
    <lineage>
        <taxon>Eukaryota</taxon>
        <taxon>Viridiplantae</taxon>
        <taxon>Streptophyta</taxon>
        <taxon>Embryophyta</taxon>
        <taxon>Tracheophyta</taxon>
        <taxon>Spermatophyta</taxon>
        <taxon>Magnoliopsida</taxon>
        <taxon>eudicotyledons</taxon>
        <taxon>Gunneridae</taxon>
        <taxon>Pentapetalae</taxon>
        <taxon>rosids</taxon>
        <taxon>malvids</taxon>
        <taxon>Malvales</taxon>
        <taxon>Malvaceae</taxon>
        <taxon>Malvoideae</taxon>
        <taxon>Gossypium</taxon>
    </lineage>
</organism>
<protein>
    <submittedName>
        <fullName evidence="1">Uncharacterized protein</fullName>
    </submittedName>
</protein>
<dbReference type="OrthoDB" id="1906820at2759"/>
<keyword evidence="2" id="KW-1185">Reference proteome</keyword>
<gene>
    <name evidence="1" type="ORF">Gohar_000850</name>
</gene>
<reference evidence="1 2" key="1">
    <citation type="journal article" date="2019" name="Genome Biol. Evol.">
        <title>Insights into the evolution of the New World diploid cottons (Gossypium, subgenus Houzingenia) based on genome sequencing.</title>
        <authorList>
            <person name="Grover C.E."/>
            <person name="Arick M.A. 2nd"/>
            <person name="Thrash A."/>
            <person name="Conover J.L."/>
            <person name="Sanders W.S."/>
            <person name="Peterson D.G."/>
            <person name="Frelichowski J.E."/>
            <person name="Scheffler J.A."/>
            <person name="Scheffler B.E."/>
            <person name="Wendel J.F."/>
        </authorList>
    </citation>
    <scope>NUCLEOTIDE SEQUENCE [LARGE SCALE GENOMIC DNA]</scope>
    <source>
        <strain evidence="1">0</strain>
        <tissue evidence="1">Leaf</tissue>
    </source>
</reference>
<proteinExistence type="predicted"/>
<dbReference type="AlphaFoldDB" id="A0A7J9I208"/>
<sequence>VAYGLLVRRSDGSIVGSPVTLKKRVPSTYKHVRGRYKIVERSFHTSLFTYTTRERNGLVHVLAMKGLKWREQNHLMREVPVFAREKMEEEKRSVGW</sequence>
<evidence type="ECO:0000313" key="2">
    <source>
        <dbReference type="Proteomes" id="UP000593560"/>
    </source>
</evidence>